<evidence type="ECO:0008006" key="4">
    <source>
        <dbReference type="Google" id="ProtNLM"/>
    </source>
</evidence>
<evidence type="ECO:0000313" key="3">
    <source>
        <dbReference type="Proteomes" id="UP001152747"/>
    </source>
</evidence>
<keyword evidence="1" id="KW-1133">Transmembrane helix</keyword>
<evidence type="ECO:0000313" key="2">
    <source>
        <dbReference type="EMBL" id="CAI5453549.1"/>
    </source>
</evidence>
<dbReference type="PANTHER" id="PTHR22941">
    <property type="entry name" value="SERPENTINE RECEPTOR"/>
    <property type="match status" value="1"/>
</dbReference>
<keyword evidence="1" id="KW-0812">Transmembrane</keyword>
<dbReference type="InterPro" id="IPR019422">
    <property type="entry name" value="7TM_GPCR_serpentine_rcpt_Srh"/>
</dbReference>
<feature type="transmembrane region" description="Helical" evidence="1">
    <location>
        <begin position="144"/>
        <end position="163"/>
    </location>
</feature>
<feature type="transmembrane region" description="Helical" evidence="1">
    <location>
        <begin position="20"/>
        <end position="47"/>
    </location>
</feature>
<feature type="transmembrane region" description="Helical" evidence="1">
    <location>
        <begin position="59"/>
        <end position="83"/>
    </location>
</feature>
<reference evidence="2" key="1">
    <citation type="submission" date="2022-11" db="EMBL/GenBank/DDBJ databases">
        <authorList>
            <person name="Kikuchi T."/>
        </authorList>
    </citation>
    <scope>NUCLEOTIDE SEQUENCE</scope>
    <source>
        <strain evidence="2">PS1010</strain>
    </source>
</reference>
<sequence>MFTRNPKCSSNSESFFASSQYPIIFTHTVTIISIPVGIYALYCLIYVTPNNMKSAKNHLLNIHFWTMGFDLIFNVLIVPIGFFPSASMATLGFGYEIGIPPRFNLYLIQSIVCVIGVTIVGLFENRFSLIHTNPYRIERKCIRYSIFILNYTLGFTANIPPYFQSPNLDSIRLDFLRSFPCPPKEFFSDKFTVITDDPGYVTIFMCIQCIIIIPQALFFSLYTAYILVLKPNHSVSAATRKMQITFLIAFVLQFTIPALLLCFPVFYVWFSVWANYYNMEYNNHLVILIGLHGFLSTLCVILIHKPYRIHLFSFFKPRPKSTLQVSGINSIRNLI</sequence>
<feature type="transmembrane region" description="Helical" evidence="1">
    <location>
        <begin position="281"/>
        <end position="303"/>
    </location>
</feature>
<evidence type="ECO:0000256" key="1">
    <source>
        <dbReference type="SAM" id="Phobius"/>
    </source>
</evidence>
<keyword evidence="3" id="KW-1185">Reference proteome</keyword>
<protein>
    <recommendedName>
        <fullName evidence="4">Serpentine Receptor, class H</fullName>
    </recommendedName>
</protein>
<dbReference type="Pfam" id="PF10318">
    <property type="entry name" value="7TM_GPCR_Srh"/>
    <property type="match status" value="1"/>
</dbReference>
<accession>A0A9P1N8D8</accession>
<feature type="transmembrane region" description="Helical" evidence="1">
    <location>
        <begin position="246"/>
        <end position="269"/>
    </location>
</feature>
<dbReference type="OrthoDB" id="5848838at2759"/>
<dbReference type="PANTHER" id="PTHR22941:SF134">
    <property type="entry name" value="SERPENTINE RECEPTOR, CLASS H"/>
    <property type="match status" value="1"/>
</dbReference>
<feature type="transmembrane region" description="Helical" evidence="1">
    <location>
        <begin position="103"/>
        <end position="123"/>
    </location>
</feature>
<name>A0A9P1N8D8_9PELO</name>
<comment type="caution">
    <text evidence="2">The sequence shown here is derived from an EMBL/GenBank/DDBJ whole genome shotgun (WGS) entry which is preliminary data.</text>
</comment>
<dbReference type="Proteomes" id="UP001152747">
    <property type="component" value="Unassembled WGS sequence"/>
</dbReference>
<dbReference type="InterPro" id="IPR053220">
    <property type="entry name" value="Nematode_rcpt-like_serp_H"/>
</dbReference>
<gene>
    <name evidence="2" type="ORF">CAMP_LOCUS16186</name>
</gene>
<feature type="transmembrane region" description="Helical" evidence="1">
    <location>
        <begin position="200"/>
        <end position="225"/>
    </location>
</feature>
<proteinExistence type="predicted"/>
<dbReference type="EMBL" id="CANHGI010000005">
    <property type="protein sequence ID" value="CAI5453549.1"/>
    <property type="molecule type" value="Genomic_DNA"/>
</dbReference>
<dbReference type="AlphaFoldDB" id="A0A9P1N8D8"/>
<organism evidence="2 3">
    <name type="scientific">Caenorhabditis angaria</name>
    <dbReference type="NCBI Taxonomy" id="860376"/>
    <lineage>
        <taxon>Eukaryota</taxon>
        <taxon>Metazoa</taxon>
        <taxon>Ecdysozoa</taxon>
        <taxon>Nematoda</taxon>
        <taxon>Chromadorea</taxon>
        <taxon>Rhabditida</taxon>
        <taxon>Rhabditina</taxon>
        <taxon>Rhabditomorpha</taxon>
        <taxon>Rhabditoidea</taxon>
        <taxon>Rhabditidae</taxon>
        <taxon>Peloderinae</taxon>
        <taxon>Caenorhabditis</taxon>
    </lineage>
</organism>
<keyword evidence="1" id="KW-0472">Membrane</keyword>